<evidence type="ECO:0000313" key="2">
    <source>
        <dbReference type="EMBL" id="MBB6070914.1"/>
    </source>
</evidence>
<organism evidence="2 3">
    <name type="scientific">Longimicrobium terrae</name>
    <dbReference type="NCBI Taxonomy" id="1639882"/>
    <lineage>
        <taxon>Bacteria</taxon>
        <taxon>Pseudomonadati</taxon>
        <taxon>Gemmatimonadota</taxon>
        <taxon>Longimicrobiia</taxon>
        <taxon>Longimicrobiales</taxon>
        <taxon>Longimicrobiaceae</taxon>
        <taxon>Longimicrobium</taxon>
    </lineage>
</organism>
<accession>A0A841GYV2</accession>
<protein>
    <submittedName>
        <fullName evidence="2">Uncharacterized protein</fullName>
    </submittedName>
</protein>
<evidence type="ECO:0000313" key="3">
    <source>
        <dbReference type="Proteomes" id="UP000582837"/>
    </source>
</evidence>
<evidence type="ECO:0000256" key="1">
    <source>
        <dbReference type="SAM" id="SignalP"/>
    </source>
</evidence>
<dbReference type="RefSeq" id="WP_170033324.1">
    <property type="nucleotide sequence ID" value="NZ_JABDTL010000001.1"/>
</dbReference>
<reference evidence="2 3" key="1">
    <citation type="submission" date="2020-08" db="EMBL/GenBank/DDBJ databases">
        <title>Genomic Encyclopedia of Type Strains, Phase IV (KMG-IV): sequencing the most valuable type-strain genomes for metagenomic binning, comparative biology and taxonomic classification.</title>
        <authorList>
            <person name="Goeker M."/>
        </authorList>
    </citation>
    <scope>NUCLEOTIDE SEQUENCE [LARGE SCALE GENOMIC DNA]</scope>
    <source>
        <strain evidence="2 3">DSM 29007</strain>
    </source>
</reference>
<feature type="chain" id="PRO_5032678283" evidence="1">
    <location>
        <begin position="23"/>
        <end position="172"/>
    </location>
</feature>
<keyword evidence="3" id="KW-1185">Reference proteome</keyword>
<dbReference type="EMBL" id="JACHIA010000006">
    <property type="protein sequence ID" value="MBB6070914.1"/>
    <property type="molecule type" value="Genomic_DNA"/>
</dbReference>
<keyword evidence="1" id="KW-0732">Signal</keyword>
<feature type="signal peptide" evidence="1">
    <location>
        <begin position="1"/>
        <end position="22"/>
    </location>
</feature>
<dbReference type="PROSITE" id="PS51257">
    <property type="entry name" value="PROKAR_LIPOPROTEIN"/>
    <property type="match status" value="1"/>
</dbReference>
<gene>
    <name evidence="2" type="ORF">HNQ61_002536</name>
</gene>
<comment type="caution">
    <text evidence="2">The sequence shown here is derived from an EMBL/GenBank/DDBJ whole genome shotgun (WGS) entry which is preliminary data.</text>
</comment>
<dbReference type="AlphaFoldDB" id="A0A841GYV2"/>
<dbReference type="Proteomes" id="UP000582837">
    <property type="component" value="Unassembled WGS sequence"/>
</dbReference>
<sequence>MNRPLISIAAAMLIASAACAPAAAPATAPQAEASAQPPQPLVFFDYDLSVCVVEHGAFRQVPIKYNIRTGDSTYNGQSFGQVFPVSGEYAAATQWYVDNEVVLWMSTRYVKYGRPRELGPTDVTRVGEFRGVSVFVETGVTGRPYVIYLPVRPTCEFHPYEVTEHGSAVRGG</sequence>
<proteinExistence type="predicted"/>
<name>A0A841GYV2_9BACT</name>